<dbReference type="AlphaFoldDB" id="F5Y5W6"/>
<protein>
    <recommendedName>
        <fullName evidence="3">DUF3047 domain-containing protein</fullName>
    </recommendedName>
</protein>
<evidence type="ECO:0000313" key="2">
    <source>
        <dbReference type="Proteomes" id="UP000008385"/>
    </source>
</evidence>
<dbReference type="RefSeq" id="WP_013899703.1">
    <property type="nucleotide sequence ID" value="NC_015677.1"/>
</dbReference>
<dbReference type="InterPro" id="IPR006311">
    <property type="entry name" value="TAT_signal"/>
</dbReference>
<accession>F5Y5W6</accession>
<dbReference type="HOGENOM" id="CLU_077139_0_0_4"/>
<dbReference type="InterPro" id="IPR021409">
    <property type="entry name" value="DUF3047"/>
</dbReference>
<dbReference type="STRING" id="365046.Rta_03990"/>
<dbReference type="OrthoDB" id="9775969at2"/>
<gene>
    <name evidence="1" type="ordered locus">Rta_03990</name>
</gene>
<evidence type="ECO:0000313" key="1">
    <source>
        <dbReference type="EMBL" id="AEG91470.1"/>
    </source>
</evidence>
<dbReference type="EMBL" id="CP000245">
    <property type="protein sequence ID" value="AEG91470.1"/>
    <property type="molecule type" value="Genomic_DNA"/>
</dbReference>
<organism evidence="1 2">
    <name type="scientific">Ramlibacter tataouinensis (strain ATCC BAA-407 / DSM 14655 / LMG 21543 / TTB310)</name>
    <dbReference type="NCBI Taxonomy" id="365046"/>
    <lineage>
        <taxon>Bacteria</taxon>
        <taxon>Pseudomonadati</taxon>
        <taxon>Pseudomonadota</taxon>
        <taxon>Betaproteobacteria</taxon>
        <taxon>Burkholderiales</taxon>
        <taxon>Comamonadaceae</taxon>
        <taxon>Ramlibacter</taxon>
    </lineage>
</organism>
<reference evidence="1 2" key="2">
    <citation type="journal article" date="2011" name="PLoS ONE">
        <title>The Cyst-Dividing Bacterium Ramlibacter tataouinensis TTB310 Genome Reveals a Well-Stocked Toolbox for Adaptation to a Desert Environment.</title>
        <authorList>
            <person name="De Luca G."/>
            <person name="Barakat M."/>
            <person name="Ortet P."/>
            <person name="Fochesato S."/>
            <person name="Jourlin-Castelli C."/>
            <person name="Ansaldi M."/>
            <person name="Py B."/>
            <person name="Fichant G."/>
            <person name="Coutinho P.M."/>
            <person name="Voulhoux R."/>
            <person name="Bastien O."/>
            <person name="Marechal E."/>
            <person name="Henrissat B."/>
            <person name="Quentin Y."/>
            <person name="Noirot P."/>
            <person name="Filloux A."/>
            <person name="Mejean V."/>
            <person name="Dubow M.S."/>
            <person name="Barras F."/>
            <person name="Barbe V."/>
            <person name="Weissenbach J."/>
            <person name="Mihalcescu I."/>
            <person name="Vermeglio A."/>
            <person name="Achouak W."/>
            <person name="Heulin T."/>
        </authorList>
    </citation>
    <scope>NUCLEOTIDE SEQUENCE [LARGE SCALE GENOMIC DNA]</scope>
    <source>
        <strain evidence="2">ATCC BAA-407 / DSM 14655 / LMG 21543 / TTB310</strain>
    </source>
</reference>
<evidence type="ECO:0008006" key="3">
    <source>
        <dbReference type="Google" id="ProtNLM"/>
    </source>
</evidence>
<name>F5Y5W6_RAMTT</name>
<dbReference type="eggNOG" id="ENOG502ZQ5C">
    <property type="taxonomic scope" value="Bacteria"/>
</dbReference>
<dbReference type="Pfam" id="PF11249">
    <property type="entry name" value="DUF3047"/>
    <property type="match status" value="1"/>
</dbReference>
<dbReference type="PATRIC" id="fig|365046.3.peg.412"/>
<reference evidence="2" key="1">
    <citation type="submission" date="2006-01" db="EMBL/GenBank/DDBJ databases">
        <title>Genome of the cyst-dividing bacterium Ramlibacter tataouinensis.</title>
        <authorList>
            <person name="Barakat M."/>
            <person name="Ortet P."/>
            <person name="De Luca G."/>
            <person name="Jourlin-Castelli C."/>
            <person name="Ansaldi M."/>
            <person name="Py B."/>
            <person name="Fichant G."/>
            <person name="Coutinho P."/>
            <person name="Voulhoux R."/>
            <person name="Bastien O."/>
            <person name="Roy S."/>
            <person name="Marechal E."/>
            <person name="Henrissat B."/>
            <person name="Quentin Y."/>
            <person name="Noirot P."/>
            <person name="Filloux A."/>
            <person name="Mejean V."/>
            <person name="DuBow M."/>
            <person name="Barras F."/>
            <person name="Heulin T."/>
        </authorList>
    </citation>
    <scope>NUCLEOTIDE SEQUENCE [LARGE SCALE GENOMIC DNA]</scope>
    <source>
        <strain evidence="2">ATCC BAA-407 / DSM 14655 / LMG 21543 / TTB310</strain>
    </source>
</reference>
<keyword evidence="2" id="KW-1185">Reference proteome</keyword>
<dbReference type="KEGG" id="rta:Rta_03990"/>
<proteinExistence type="predicted"/>
<sequence length="255" mass="27320">MSKRSHDADEPLRIARRDALLWGAAMAALPLDGAGAAEVALPRFSTAPPGGGPPPGWVHETLPKVRRANVYAVTLDDGVAVLHVRSRASASSLLATVPAGTRATRLRWRWKVSNALAGSDLRTRAGDDYAARLYVLFDLPPERLSLADRLRLQAARSLSGREIPAAAICYAWGTAQAAGSTGWNPYTDRVRMVVLESGDARVSQWRPAERDLRQDWEESFGGAMPPVRAIAVGADTDNTGDGVDAWFGDVLLSGA</sequence>
<dbReference type="PROSITE" id="PS51318">
    <property type="entry name" value="TAT"/>
    <property type="match status" value="1"/>
</dbReference>
<dbReference type="Proteomes" id="UP000008385">
    <property type="component" value="Chromosome"/>
</dbReference>